<evidence type="ECO:0000313" key="1">
    <source>
        <dbReference type="EMBL" id="PXX80424.1"/>
    </source>
</evidence>
<accession>A0A318KR72</accession>
<dbReference type="OrthoDB" id="9869109at2"/>
<organism evidence="1 2">
    <name type="scientific">Dielma fastidiosa</name>
    <dbReference type="NCBI Taxonomy" id="1034346"/>
    <lineage>
        <taxon>Bacteria</taxon>
        <taxon>Bacillati</taxon>
        <taxon>Bacillota</taxon>
        <taxon>Erysipelotrichia</taxon>
        <taxon>Erysipelotrichales</taxon>
        <taxon>Erysipelotrichaceae</taxon>
        <taxon>Dielma</taxon>
    </lineage>
</organism>
<evidence type="ECO:0000313" key="2">
    <source>
        <dbReference type="Proteomes" id="UP000247612"/>
    </source>
</evidence>
<dbReference type="AlphaFoldDB" id="A0A318KR72"/>
<dbReference type="STRING" id="1034346.GCA_000313565_02162"/>
<gene>
    <name evidence="1" type="ORF">DES51_10315</name>
</gene>
<dbReference type="RefSeq" id="WP_022938464.1">
    <property type="nucleotide sequence ID" value="NZ_CABKRQ010000005.1"/>
</dbReference>
<reference evidence="1 2" key="1">
    <citation type="submission" date="2018-05" db="EMBL/GenBank/DDBJ databases">
        <title>Genomic Encyclopedia of Type Strains, Phase IV (KMG-IV): sequencing the most valuable type-strain genomes for metagenomic binning, comparative biology and taxonomic classification.</title>
        <authorList>
            <person name="Goeker M."/>
        </authorList>
    </citation>
    <scope>NUCLEOTIDE SEQUENCE [LARGE SCALE GENOMIC DNA]</scope>
    <source>
        <strain evidence="1 2">JC118</strain>
    </source>
</reference>
<sequence>MKKSEFQQFGRFKMVKRKISSSEPLTITESYVEKVKAGDSCLISGCEIERLKAMGPCTIENSMIHDCLSFSECTMKEKVRALTITAMGSASFDHTTCKVFRNASSKDGTSLGSHKISGSIAAVTYENYTSSVLDYEFNYINILNKYFLECAKAIECGHFISFAPFYIPAIQAEVMYIRPYFNTFVTELKADKLIIANKLKDRSIFDDIISMADYRDLVNKQFETSHMHVDRIEAKTLILENCDAKIVIADHAIIKDDCVIDELYAKSYEISKNAQVNKLAGGSYAAED</sequence>
<protein>
    <submittedName>
        <fullName evidence="1">Uncharacterized protein</fullName>
    </submittedName>
</protein>
<comment type="caution">
    <text evidence="1">The sequence shown here is derived from an EMBL/GenBank/DDBJ whole genome shotgun (WGS) entry which is preliminary data.</text>
</comment>
<keyword evidence="2" id="KW-1185">Reference proteome</keyword>
<dbReference type="Proteomes" id="UP000247612">
    <property type="component" value="Unassembled WGS sequence"/>
</dbReference>
<name>A0A318KR72_9FIRM</name>
<dbReference type="EMBL" id="QJKH01000003">
    <property type="protein sequence ID" value="PXX80424.1"/>
    <property type="molecule type" value="Genomic_DNA"/>
</dbReference>
<proteinExistence type="predicted"/>